<name>A0A1T5LTU7_9BACT</name>
<dbReference type="Proteomes" id="UP000190961">
    <property type="component" value="Unassembled WGS sequence"/>
</dbReference>
<gene>
    <name evidence="1" type="ORF">SAMN05660236_3849</name>
</gene>
<dbReference type="RefSeq" id="WP_079688355.1">
    <property type="nucleotide sequence ID" value="NZ_FUZU01000002.1"/>
</dbReference>
<keyword evidence="2" id="KW-1185">Reference proteome</keyword>
<protein>
    <submittedName>
        <fullName evidence="1">Uncharacterized protein</fullName>
    </submittedName>
</protein>
<dbReference type="STRING" id="688867.SAMN05660236_3849"/>
<accession>A0A1T5LTU7</accession>
<reference evidence="1 2" key="1">
    <citation type="submission" date="2017-02" db="EMBL/GenBank/DDBJ databases">
        <authorList>
            <person name="Peterson S.W."/>
        </authorList>
    </citation>
    <scope>NUCLEOTIDE SEQUENCE [LARGE SCALE GENOMIC DNA]</scope>
    <source>
        <strain evidence="1 2">DSM 25262</strain>
    </source>
</reference>
<proteinExistence type="predicted"/>
<dbReference type="EMBL" id="FUZU01000002">
    <property type="protein sequence ID" value="SKC78978.1"/>
    <property type="molecule type" value="Genomic_DNA"/>
</dbReference>
<sequence length="197" mass="23174">MKKNLIIILLTLTCCSKTTEKDNYNPEFTANASIDEIHQSIRCVVSEYDFSVIFFLRNDSNHSWYKMFSRRIGYWEKIEIRQTIIDEDQLKKEPDYYISRDITTRKLCKPEEAESFLNKLKAFNVFELPEESVLFKDCKDSGVTDLGSTYIEIVAGNKVRTLTYSGAYDCADGNEKENIYKIQELFEKEWFENEKGR</sequence>
<evidence type="ECO:0000313" key="1">
    <source>
        <dbReference type="EMBL" id="SKC78978.1"/>
    </source>
</evidence>
<evidence type="ECO:0000313" key="2">
    <source>
        <dbReference type="Proteomes" id="UP000190961"/>
    </source>
</evidence>
<organism evidence="1 2">
    <name type="scientific">Ohtaekwangia koreensis</name>
    <dbReference type="NCBI Taxonomy" id="688867"/>
    <lineage>
        <taxon>Bacteria</taxon>
        <taxon>Pseudomonadati</taxon>
        <taxon>Bacteroidota</taxon>
        <taxon>Cytophagia</taxon>
        <taxon>Cytophagales</taxon>
        <taxon>Fulvivirgaceae</taxon>
        <taxon>Ohtaekwangia</taxon>
    </lineage>
</organism>
<dbReference type="AlphaFoldDB" id="A0A1T5LTU7"/>